<keyword evidence="3" id="KW-1185">Reference proteome</keyword>
<accession>A0ABQ5B0V7</accession>
<proteinExistence type="predicted"/>
<name>A0ABQ5B0V7_9ASTR</name>
<reference evidence="2" key="1">
    <citation type="journal article" date="2022" name="Int. J. Mol. Sci.">
        <title>Draft Genome of Tanacetum Coccineum: Genomic Comparison of Closely Related Tanacetum-Family Plants.</title>
        <authorList>
            <person name="Yamashiro T."/>
            <person name="Shiraishi A."/>
            <person name="Nakayama K."/>
            <person name="Satake H."/>
        </authorList>
    </citation>
    <scope>NUCLEOTIDE SEQUENCE</scope>
</reference>
<feature type="region of interest" description="Disordered" evidence="1">
    <location>
        <begin position="1"/>
        <end position="25"/>
    </location>
</feature>
<evidence type="ECO:0000256" key="1">
    <source>
        <dbReference type="SAM" id="MobiDB-lite"/>
    </source>
</evidence>
<evidence type="ECO:0000313" key="3">
    <source>
        <dbReference type="Proteomes" id="UP001151760"/>
    </source>
</evidence>
<gene>
    <name evidence="2" type="ORF">Tco_0842570</name>
</gene>
<reference evidence="2" key="2">
    <citation type="submission" date="2022-01" db="EMBL/GenBank/DDBJ databases">
        <authorList>
            <person name="Yamashiro T."/>
            <person name="Shiraishi A."/>
            <person name="Satake H."/>
            <person name="Nakayama K."/>
        </authorList>
    </citation>
    <scope>NUCLEOTIDE SEQUENCE</scope>
</reference>
<evidence type="ECO:0000313" key="2">
    <source>
        <dbReference type="EMBL" id="GJT08108.1"/>
    </source>
</evidence>
<feature type="non-terminal residue" evidence="2">
    <location>
        <position position="109"/>
    </location>
</feature>
<dbReference type="Proteomes" id="UP001151760">
    <property type="component" value="Unassembled WGS sequence"/>
</dbReference>
<dbReference type="EMBL" id="BQNB010012804">
    <property type="protein sequence ID" value="GJT08108.1"/>
    <property type="molecule type" value="Genomic_DNA"/>
</dbReference>
<comment type="caution">
    <text evidence="2">The sequence shown here is derived from an EMBL/GenBank/DDBJ whole genome shotgun (WGS) entry which is preliminary data.</text>
</comment>
<feature type="compositionally biased region" description="Basic and acidic residues" evidence="1">
    <location>
        <begin position="1"/>
        <end position="10"/>
    </location>
</feature>
<sequence length="109" mass="11964">MDAHSTDFDLRIQTNTSSGPHDTQYCMEDPEQAFVEYASSRTDEAGGALPSDTVKNPKLNTSPVLFARSYPTIDPQCSSHPSISIDAIKAHSEEANISQTSLSQTRTWM</sequence>
<organism evidence="2 3">
    <name type="scientific">Tanacetum coccineum</name>
    <dbReference type="NCBI Taxonomy" id="301880"/>
    <lineage>
        <taxon>Eukaryota</taxon>
        <taxon>Viridiplantae</taxon>
        <taxon>Streptophyta</taxon>
        <taxon>Embryophyta</taxon>
        <taxon>Tracheophyta</taxon>
        <taxon>Spermatophyta</taxon>
        <taxon>Magnoliopsida</taxon>
        <taxon>eudicotyledons</taxon>
        <taxon>Gunneridae</taxon>
        <taxon>Pentapetalae</taxon>
        <taxon>asterids</taxon>
        <taxon>campanulids</taxon>
        <taxon>Asterales</taxon>
        <taxon>Asteraceae</taxon>
        <taxon>Asteroideae</taxon>
        <taxon>Anthemideae</taxon>
        <taxon>Anthemidinae</taxon>
        <taxon>Tanacetum</taxon>
    </lineage>
</organism>
<protein>
    <submittedName>
        <fullName evidence="2">Uncharacterized protein</fullName>
    </submittedName>
</protein>
<feature type="compositionally biased region" description="Polar residues" evidence="1">
    <location>
        <begin position="12"/>
        <end position="21"/>
    </location>
</feature>